<dbReference type="PANTHER" id="PTHR11328">
    <property type="entry name" value="MAJOR FACILITATOR SUPERFAMILY DOMAIN-CONTAINING PROTEIN"/>
    <property type="match status" value="1"/>
</dbReference>
<dbReference type="PANTHER" id="PTHR11328:SF24">
    <property type="entry name" value="MAJOR FACILITATOR SUPERFAMILY (MFS) PROFILE DOMAIN-CONTAINING PROTEIN"/>
    <property type="match status" value="1"/>
</dbReference>
<proteinExistence type="predicted"/>
<evidence type="ECO:0008006" key="3">
    <source>
        <dbReference type="Google" id="ProtNLM"/>
    </source>
</evidence>
<dbReference type="GO" id="GO:0015293">
    <property type="term" value="F:symporter activity"/>
    <property type="evidence" value="ECO:0007669"/>
    <property type="project" value="InterPro"/>
</dbReference>
<feature type="transmembrane region" description="Helical" evidence="1">
    <location>
        <begin position="109"/>
        <end position="126"/>
    </location>
</feature>
<keyword evidence="1" id="KW-0472">Membrane</keyword>
<dbReference type="Gene3D" id="1.20.1250.20">
    <property type="entry name" value="MFS general substrate transporter like domains"/>
    <property type="match status" value="1"/>
</dbReference>
<dbReference type="SUPFAM" id="SSF103473">
    <property type="entry name" value="MFS general substrate transporter"/>
    <property type="match status" value="1"/>
</dbReference>
<feature type="transmembrane region" description="Helical" evidence="1">
    <location>
        <begin position="185"/>
        <end position="207"/>
    </location>
</feature>
<reference evidence="2" key="1">
    <citation type="submission" date="2018-05" db="EMBL/GenBank/DDBJ databases">
        <authorList>
            <person name="Lanie J.A."/>
            <person name="Ng W.-L."/>
            <person name="Kazmierczak K.M."/>
            <person name="Andrzejewski T.M."/>
            <person name="Davidsen T.M."/>
            <person name="Wayne K.J."/>
            <person name="Tettelin H."/>
            <person name="Glass J.I."/>
            <person name="Rusch D."/>
            <person name="Podicherti R."/>
            <person name="Tsui H.-C.T."/>
            <person name="Winkler M.E."/>
        </authorList>
    </citation>
    <scope>NUCLEOTIDE SEQUENCE</scope>
</reference>
<dbReference type="GO" id="GO:0008643">
    <property type="term" value="P:carbohydrate transport"/>
    <property type="evidence" value="ECO:0007669"/>
    <property type="project" value="InterPro"/>
</dbReference>
<keyword evidence="1" id="KW-0812">Transmembrane</keyword>
<dbReference type="InterPro" id="IPR036259">
    <property type="entry name" value="MFS_trans_sf"/>
</dbReference>
<sequence length="363" mass="40921">MHKVEPPKVTGRVRWLYGIGAVAYGVKDNGFSYFLLFYYNQVLGLPGTYAGLAILIAMMFDAVSDPLVGVWSDDTHSRWGRRHPFMYGSAIPVAIAYLAIWNPPDLTEFALFAYLTISCILVRFFITLYEIPSSAIVAELTNDYDERTRLLSYRYMMGWAGGLTMAMLNWGVFMVAFGTTSAATYKIYGSLGALVMLVAILGSSYGLHRYIPHLHAPPQRESYHFRQLIGDLFVTLSNRNFLALFMAGLFAAVGAGVATNFDTYIITHFWEIPPDKWRWVICSLFLSALIPIITAPYLTKRLDKKKSAMSIYGFQICFAALPYLLRLSGWFPENSSEWVYSLIWTHTLINVAVIVMFGIVQSS</sequence>
<dbReference type="GO" id="GO:0005886">
    <property type="term" value="C:plasma membrane"/>
    <property type="evidence" value="ECO:0007669"/>
    <property type="project" value="TreeGrafter"/>
</dbReference>
<dbReference type="AlphaFoldDB" id="A0A382KS37"/>
<evidence type="ECO:0000313" key="2">
    <source>
        <dbReference type="EMBL" id="SVC27126.1"/>
    </source>
</evidence>
<feature type="transmembrane region" description="Helical" evidence="1">
    <location>
        <begin position="157"/>
        <end position="179"/>
    </location>
</feature>
<dbReference type="InterPro" id="IPR039672">
    <property type="entry name" value="MFS_2"/>
</dbReference>
<evidence type="ECO:0000256" key="1">
    <source>
        <dbReference type="SAM" id="Phobius"/>
    </source>
</evidence>
<feature type="transmembrane region" description="Helical" evidence="1">
    <location>
        <begin position="338"/>
        <end position="360"/>
    </location>
</feature>
<feature type="transmembrane region" description="Helical" evidence="1">
    <location>
        <begin position="42"/>
        <end position="63"/>
    </location>
</feature>
<accession>A0A382KS37</accession>
<feature type="transmembrane region" description="Helical" evidence="1">
    <location>
        <begin position="228"/>
        <end position="257"/>
    </location>
</feature>
<feature type="transmembrane region" description="Helical" evidence="1">
    <location>
        <begin position="277"/>
        <end position="299"/>
    </location>
</feature>
<gene>
    <name evidence="2" type="ORF">METZ01_LOCUS279980</name>
</gene>
<feature type="transmembrane region" description="Helical" evidence="1">
    <location>
        <begin position="311"/>
        <end position="332"/>
    </location>
</feature>
<keyword evidence="1" id="KW-1133">Transmembrane helix</keyword>
<name>A0A382KS37_9ZZZZ</name>
<feature type="transmembrane region" description="Helical" evidence="1">
    <location>
        <begin position="84"/>
        <end position="103"/>
    </location>
</feature>
<feature type="non-terminal residue" evidence="2">
    <location>
        <position position="363"/>
    </location>
</feature>
<dbReference type="EMBL" id="UINC01082400">
    <property type="protein sequence ID" value="SVC27126.1"/>
    <property type="molecule type" value="Genomic_DNA"/>
</dbReference>
<organism evidence="2">
    <name type="scientific">marine metagenome</name>
    <dbReference type="NCBI Taxonomy" id="408172"/>
    <lineage>
        <taxon>unclassified sequences</taxon>
        <taxon>metagenomes</taxon>
        <taxon>ecological metagenomes</taxon>
    </lineage>
</organism>
<dbReference type="Pfam" id="PF13347">
    <property type="entry name" value="MFS_2"/>
    <property type="match status" value="1"/>
</dbReference>
<protein>
    <recommendedName>
        <fullName evidence="3">Major facilitator superfamily (MFS) profile domain-containing protein</fullName>
    </recommendedName>
</protein>